<accession>A0ABT9HIX7</accession>
<organism evidence="2 3">
    <name type="scientific">Psychrobacter faecalis</name>
    <dbReference type="NCBI Taxonomy" id="180588"/>
    <lineage>
        <taxon>Bacteria</taxon>
        <taxon>Pseudomonadati</taxon>
        <taxon>Pseudomonadota</taxon>
        <taxon>Gammaproteobacteria</taxon>
        <taxon>Moraxellales</taxon>
        <taxon>Moraxellaceae</taxon>
        <taxon>Psychrobacter</taxon>
    </lineage>
</organism>
<dbReference type="InterPro" id="IPR012312">
    <property type="entry name" value="Hemerythrin-like"/>
</dbReference>
<dbReference type="Gene3D" id="1.20.120.520">
    <property type="entry name" value="nmb1532 protein domain like"/>
    <property type="match status" value="1"/>
</dbReference>
<dbReference type="RefSeq" id="WP_305935993.1">
    <property type="nucleotide sequence ID" value="NZ_JAVAJI010000024.1"/>
</dbReference>
<reference evidence="2 3" key="1">
    <citation type="submission" date="2023-08" db="EMBL/GenBank/DDBJ databases">
        <authorList>
            <person name="Kumar R."/>
        </authorList>
    </citation>
    <scope>NUCLEOTIDE SEQUENCE [LARGE SCALE GENOMIC DNA]</scope>
    <source>
        <strain evidence="2 3">LUR13</strain>
    </source>
</reference>
<protein>
    <submittedName>
        <fullName evidence="2">Hemerythrin domain-containing protein</fullName>
    </submittedName>
</protein>
<feature type="domain" description="Hemerythrin-like" evidence="1">
    <location>
        <begin position="22"/>
        <end position="135"/>
    </location>
</feature>
<feature type="non-terminal residue" evidence="2">
    <location>
        <position position="1"/>
    </location>
</feature>
<evidence type="ECO:0000259" key="1">
    <source>
        <dbReference type="Pfam" id="PF01814"/>
    </source>
</evidence>
<dbReference type="EMBL" id="JAVAJI010000024">
    <property type="protein sequence ID" value="MDP4545726.1"/>
    <property type="molecule type" value="Genomic_DNA"/>
</dbReference>
<name>A0ABT9HIX7_9GAMM</name>
<evidence type="ECO:0000313" key="3">
    <source>
        <dbReference type="Proteomes" id="UP001228171"/>
    </source>
</evidence>
<evidence type="ECO:0000313" key="2">
    <source>
        <dbReference type="EMBL" id="MDP4545726.1"/>
    </source>
</evidence>
<dbReference type="Proteomes" id="UP001228171">
    <property type="component" value="Unassembled WGS sequence"/>
</dbReference>
<proteinExistence type="predicted"/>
<gene>
    <name evidence="2" type="ORF">Q8P09_11630</name>
</gene>
<comment type="caution">
    <text evidence="2">The sequence shown here is derived from an EMBL/GenBank/DDBJ whole genome shotgun (WGS) entry which is preliminary data.</text>
</comment>
<keyword evidence="3" id="KW-1185">Reference proteome</keyword>
<sequence>RYLIMKRANQLQPLSRQHHLGLNLSRHAKESLDEPKEIAKHWDNLTSYINDMAYHFQIEDNLIANALEPYRATESDVASVLNTLDGQHKQLHQLINMVEQSQKSGNKEVSVAQVHELGTLLYDHIRFEERELYPTVEKYLSEAELDAVYEASPDSIKRPDESR</sequence>
<dbReference type="Pfam" id="PF01814">
    <property type="entry name" value="Hemerythrin"/>
    <property type="match status" value="1"/>
</dbReference>